<dbReference type="Proteomes" id="UP000075420">
    <property type="component" value="Unassembled WGS sequence"/>
</dbReference>
<gene>
    <name evidence="1" type="ORF">BE08_21840</name>
</gene>
<dbReference type="AlphaFoldDB" id="A0A150PU90"/>
<protein>
    <submittedName>
        <fullName evidence="1">Uncharacterized protein</fullName>
    </submittedName>
</protein>
<evidence type="ECO:0000313" key="1">
    <source>
        <dbReference type="EMBL" id="KYF59242.1"/>
    </source>
</evidence>
<dbReference type="EMBL" id="JELY01000476">
    <property type="protein sequence ID" value="KYF59242.1"/>
    <property type="molecule type" value="Genomic_DNA"/>
</dbReference>
<sequence>MFVDTVITDYNGIVLFEPHLLQQRYGGAIEEGTDLFTRFTTTDEGDRVLAEGLIVPVLAIDDAPYKVIVRRSSEPEAARGPVLVENGVFPLRVEQGLVVADLVVLREWTVGLGWKPVDVEPGSYGVMVRGFRVLDAAGSRIIEAGYEFVLEPRDALPPLTADVGKNMRVLR</sequence>
<proteinExistence type="predicted"/>
<accession>A0A150PU90</accession>
<organism evidence="1 2">
    <name type="scientific">Sorangium cellulosum</name>
    <name type="common">Polyangium cellulosum</name>
    <dbReference type="NCBI Taxonomy" id="56"/>
    <lineage>
        <taxon>Bacteria</taxon>
        <taxon>Pseudomonadati</taxon>
        <taxon>Myxococcota</taxon>
        <taxon>Polyangia</taxon>
        <taxon>Polyangiales</taxon>
        <taxon>Polyangiaceae</taxon>
        <taxon>Sorangium</taxon>
    </lineage>
</organism>
<evidence type="ECO:0000313" key="2">
    <source>
        <dbReference type="Proteomes" id="UP000075420"/>
    </source>
</evidence>
<reference evidence="1 2" key="1">
    <citation type="submission" date="2014-02" db="EMBL/GenBank/DDBJ databases">
        <title>The small core and large imbalanced accessory genome model reveals a collaborative survival strategy of Sorangium cellulosum strains in nature.</title>
        <authorList>
            <person name="Han K."/>
            <person name="Peng R."/>
            <person name="Blom J."/>
            <person name="Li Y.-Z."/>
        </authorList>
    </citation>
    <scope>NUCLEOTIDE SEQUENCE [LARGE SCALE GENOMIC DNA]</scope>
    <source>
        <strain evidence="1 2">So0157-25</strain>
    </source>
</reference>
<comment type="caution">
    <text evidence="1">The sequence shown here is derived from an EMBL/GenBank/DDBJ whole genome shotgun (WGS) entry which is preliminary data.</text>
</comment>
<name>A0A150PU90_SORCE</name>